<feature type="transmembrane region" description="Helical" evidence="1">
    <location>
        <begin position="478"/>
        <end position="496"/>
    </location>
</feature>
<keyword evidence="1" id="KW-0472">Membrane</keyword>
<sequence>MCVVRWVVAVLSAAVVLAFPIVPPAAATAPHTPVVLVGVPGLSWGDVTPERTPHLWRLAERSAAGSLSVRTAGPSTCPYEGWLSVSAGDRVGAGPGCGMPAEPVRQSQAAVVPRFAKAKGAGTLGQAMHDAGRCALAVGPGAALALADRDGRVDRYFADLGEVPEAAWRECQVIAIDVDDLAVPYFTRARAAGDRAVGLSAVDAQVGRVVERAPEGAALVLAGLSDLGASPGLRVVMVRTADAAGRSAGSGSTRRDDMAIVPDLTATVLNAAGAGVPPEVSGVPITTGGAAPMPEAASALARADVAGRTAFGMAAGFFVVLAVLHLVFYAAAYALLRGKGPAPSAVRVVALGLAALPVGAVLANAVPWEWAPAPTVALGGAIAVCTALVTAVALIGPWRAHALGPPAAVAAITAVTLGADVLGGTSLQFDSVAGVTGVDGSRYYGLGNIPFAMFAASVLFLTGVVAHGLSRRGWRGRAAVVVVMIGGAAMLVGGWPGAGSDFGGVVAFVPGIAVTALLVAGRGLSPLRVAVLCGAGGAAVTAIAFLDHLRPVGEQTHFGRFFSLLVSGEAWPIVARKLAAMAAPLSHPVLGPIVVAAVAAVVFALLRPGVVSAGVLPALFRRAPALKAGLAGVVVSGVVGTLVNDSGFAVLAMALGSAVPLALAAGMQTLRGQPGS</sequence>
<dbReference type="InterPro" id="IPR017850">
    <property type="entry name" value="Alkaline_phosphatase_core_sf"/>
</dbReference>
<evidence type="ECO:0000256" key="1">
    <source>
        <dbReference type="SAM" id="Phobius"/>
    </source>
</evidence>
<feature type="transmembrane region" description="Helical" evidence="1">
    <location>
        <begin position="589"/>
        <end position="606"/>
    </location>
</feature>
<keyword evidence="4" id="KW-1185">Reference proteome</keyword>
<dbReference type="Proteomes" id="UP000606172">
    <property type="component" value="Unassembled WGS sequence"/>
</dbReference>
<protein>
    <submittedName>
        <fullName evidence="3">Uncharacterized protein</fullName>
    </submittedName>
</protein>
<dbReference type="Gene3D" id="3.40.720.10">
    <property type="entry name" value="Alkaline Phosphatase, subunit A"/>
    <property type="match status" value="1"/>
</dbReference>
<organism evidence="3 4">
    <name type="scientific">Sinosporangium siamense</name>
    <dbReference type="NCBI Taxonomy" id="1367973"/>
    <lineage>
        <taxon>Bacteria</taxon>
        <taxon>Bacillati</taxon>
        <taxon>Actinomycetota</taxon>
        <taxon>Actinomycetes</taxon>
        <taxon>Streptosporangiales</taxon>
        <taxon>Streptosporangiaceae</taxon>
        <taxon>Sinosporangium</taxon>
    </lineage>
</organism>
<feature type="transmembrane region" description="Helical" evidence="1">
    <location>
        <begin position="626"/>
        <end position="643"/>
    </location>
</feature>
<feature type="transmembrane region" description="Helical" evidence="1">
    <location>
        <begin position="649"/>
        <end position="670"/>
    </location>
</feature>
<dbReference type="EMBL" id="BOOW01000014">
    <property type="protein sequence ID" value="GII92165.1"/>
    <property type="molecule type" value="Genomic_DNA"/>
</dbReference>
<feature type="transmembrane region" description="Helical" evidence="1">
    <location>
        <begin position="310"/>
        <end position="336"/>
    </location>
</feature>
<feature type="signal peptide" evidence="2">
    <location>
        <begin position="1"/>
        <end position="27"/>
    </location>
</feature>
<feature type="transmembrane region" description="Helical" evidence="1">
    <location>
        <begin position="348"/>
        <end position="370"/>
    </location>
</feature>
<keyword evidence="2" id="KW-0732">Signal</keyword>
<evidence type="ECO:0000313" key="4">
    <source>
        <dbReference type="Proteomes" id="UP000606172"/>
    </source>
</evidence>
<dbReference type="RefSeq" id="WP_204024750.1">
    <property type="nucleotide sequence ID" value="NZ_BOOW01000014.1"/>
</dbReference>
<proteinExistence type="predicted"/>
<comment type="caution">
    <text evidence="3">The sequence shown here is derived from an EMBL/GenBank/DDBJ whole genome shotgun (WGS) entry which is preliminary data.</text>
</comment>
<keyword evidence="1" id="KW-0812">Transmembrane</keyword>
<feature type="transmembrane region" description="Helical" evidence="1">
    <location>
        <begin position="376"/>
        <end position="395"/>
    </location>
</feature>
<feature type="transmembrane region" description="Helical" evidence="1">
    <location>
        <begin position="502"/>
        <end position="520"/>
    </location>
</feature>
<accession>A0A919RG66</accession>
<feature type="transmembrane region" description="Helical" evidence="1">
    <location>
        <begin position="527"/>
        <end position="546"/>
    </location>
</feature>
<reference evidence="3" key="1">
    <citation type="submission" date="2021-01" db="EMBL/GenBank/DDBJ databases">
        <title>Whole genome shotgun sequence of Sinosporangium siamense NBRC 109515.</title>
        <authorList>
            <person name="Komaki H."/>
            <person name="Tamura T."/>
        </authorList>
    </citation>
    <scope>NUCLEOTIDE SEQUENCE</scope>
    <source>
        <strain evidence="3">NBRC 109515</strain>
    </source>
</reference>
<feature type="transmembrane region" description="Helical" evidence="1">
    <location>
        <begin position="407"/>
        <end position="429"/>
    </location>
</feature>
<dbReference type="SUPFAM" id="SSF53649">
    <property type="entry name" value="Alkaline phosphatase-like"/>
    <property type="match status" value="1"/>
</dbReference>
<feature type="chain" id="PRO_5038920137" evidence="2">
    <location>
        <begin position="28"/>
        <end position="676"/>
    </location>
</feature>
<feature type="transmembrane region" description="Helical" evidence="1">
    <location>
        <begin position="449"/>
        <end position="466"/>
    </location>
</feature>
<keyword evidence="1" id="KW-1133">Transmembrane helix</keyword>
<dbReference type="AlphaFoldDB" id="A0A919RG66"/>
<evidence type="ECO:0000313" key="3">
    <source>
        <dbReference type="EMBL" id="GII92165.1"/>
    </source>
</evidence>
<evidence type="ECO:0000256" key="2">
    <source>
        <dbReference type="SAM" id="SignalP"/>
    </source>
</evidence>
<gene>
    <name evidence="3" type="ORF">Ssi02_23960</name>
</gene>
<name>A0A919RG66_9ACTN</name>